<name>A0A125WAT2_ENTFL</name>
<protein>
    <submittedName>
        <fullName evidence="7">Transcriptional regulator, LacI family</fullName>
    </submittedName>
</protein>
<dbReference type="SUPFAM" id="SSF53822">
    <property type="entry name" value="Periplasmic binding protein-like I"/>
    <property type="match status" value="1"/>
</dbReference>
<dbReference type="Proteomes" id="UP000004846">
    <property type="component" value="Unassembled WGS sequence"/>
</dbReference>
<dbReference type="PANTHER" id="PTHR30146:SF148">
    <property type="entry name" value="HTH-TYPE TRANSCRIPTIONAL REPRESSOR PURR-RELATED"/>
    <property type="match status" value="1"/>
</dbReference>
<dbReference type="PROSITE" id="PS50932">
    <property type="entry name" value="HTH_LACI_2"/>
    <property type="match status" value="1"/>
</dbReference>
<dbReference type="GO" id="GO:0000976">
    <property type="term" value="F:transcription cis-regulatory region binding"/>
    <property type="evidence" value="ECO:0007669"/>
    <property type="project" value="TreeGrafter"/>
</dbReference>
<evidence type="ECO:0000313" key="8">
    <source>
        <dbReference type="Proteomes" id="UP000004846"/>
    </source>
</evidence>
<feature type="domain" description="HTH lacI-type" evidence="5">
    <location>
        <begin position="24"/>
        <end position="79"/>
    </location>
</feature>
<evidence type="ECO:0000256" key="2">
    <source>
        <dbReference type="ARBA" id="ARBA00023015"/>
    </source>
</evidence>
<evidence type="ECO:0000259" key="6">
    <source>
        <dbReference type="PROSITE" id="PS50943"/>
    </source>
</evidence>
<sequence length="349" mass="39173">MRLRGPVNVRVHGKERSRMTNKKVTIKDVANDSGVSITTVSQILNGNGARFSGKTVEKVLAAKERLNYQPDYFAQRMVMKKSKTIGVIVPDITNPFFAQLIRGIESVLYKENFILMLCNADQDVTREHEYLTELIRRSVDGFVIASSEISNQTINETLRAKKIPFIVLDQKKAEGFSDAVLTDDYRGGQLAAKHLQEQRHEQVSVVMPPHAPVNIQQRLKGFCSVYTEKVQLIETELSKTGGYQAVPEILKTESTGIFAINDEIAFGLYRGLAEAGKKIPEDYSIIGYDNVDMCEYVSPPLTTIAQPVFQLGQTTATLLLERIHQPAKDWEEQTLPVQLIERFSTAPLK</sequence>
<dbReference type="Gene3D" id="3.40.50.2300">
    <property type="match status" value="2"/>
</dbReference>
<keyword evidence="4" id="KW-0804">Transcription</keyword>
<gene>
    <name evidence="7" type="ORF">HMPREF9498_00041</name>
</gene>
<feature type="domain" description="HTH cro/C1-type" evidence="6">
    <location>
        <begin position="16"/>
        <end position="73"/>
    </location>
</feature>
<evidence type="ECO:0000313" key="7">
    <source>
        <dbReference type="EMBL" id="EFM84296.1"/>
    </source>
</evidence>
<dbReference type="InterPro" id="IPR010982">
    <property type="entry name" value="Lambda_DNA-bd_dom_sf"/>
</dbReference>
<dbReference type="CDD" id="cd01392">
    <property type="entry name" value="HTH_LacI"/>
    <property type="match status" value="1"/>
</dbReference>
<dbReference type="Pfam" id="PF00356">
    <property type="entry name" value="LacI"/>
    <property type="match status" value="1"/>
</dbReference>
<evidence type="ECO:0000259" key="5">
    <source>
        <dbReference type="PROSITE" id="PS50932"/>
    </source>
</evidence>
<dbReference type="InterPro" id="IPR000843">
    <property type="entry name" value="HTH_LacI"/>
</dbReference>
<keyword evidence="1" id="KW-0678">Repressor</keyword>
<comment type="caution">
    <text evidence="7">The sequence shown here is derived from an EMBL/GenBank/DDBJ whole genome shotgun (WGS) entry which is preliminary data.</text>
</comment>
<dbReference type="SUPFAM" id="SSF47413">
    <property type="entry name" value="lambda repressor-like DNA-binding domains"/>
    <property type="match status" value="1"/>
</dbReference>
<evidence type="ECO:0000256" key="3">
    <source>
        <dbReference type="ARBA" id="ARBA00023125"/>
    </source>
</evidence>
<dbReference type="Pfam" id="PF13377">
    <property type="entry name" value="Peripla_BP_3"/>
    <property type="match status" value="1"/>
</dbReference>
<dbReference type="AlphaFoldDB" id="A0A125WAT2"/>
<dbReference type="EMBL" id="AEBR01000003">
    <property type="protein sequence ID" value="EFM84296.1"/>
    <property type="molecule type" value="Genomic_DNA"/>
</dbReference>
<accession>A0A125WAT2</accession>
<organism evidence="7 8">
    <name type="scientific">Enterococcus faecalis TX4248</name>
    <dbReference type="NCBI Taxonomy" id="749495"/>
    <lineage>
        <taxon>Bacteria</taxon>
        <taxon>Bacillati</taxon>
        <taxon>Bacillota</taxon>
        <taxon>Bacilli</taxon>
        <taxon>Lactobacillales</taxon>
        <taxon>Enterococcaceae</taxon>
        <taxon>Enterococcus</taxon>
    </lineage>
</organism>
<dbReference type="InterPro" id="IPR028082">
    <property type="entry name" value="Peripla_BP_I"/>
</dbReference>
<dbReference type="CDD" id="cd19976">
    <property type="entry name" value="PBP1_DegA_Like"/>
    <property type="match status" value="1"/>
</dbReference>
<dbReference type="SMART" id="SM00354">
    <property type="entry name" value="HTH_LACI"/>
    <property type="match status" value="1"/>
</dbReference>
<dbReference type="HOGENOM" id="CLU_037628_6_0_9"/>
<dbReference type="InterPro" id="IPR046335">
    <property type="entry name" value="LacI/GalR-like_sensor"/>
</dbReference>
<dbReference type="NCBIfam" id="NF047341">
    <property type="entry name" value="lactose_RbsR"/>
    <property type="match status" value="1"/>
</dbReference>
<dbReference type="InterPro" id="IPR001387">
    <property type="entry name" value="Cro/C1-type_HTH"/>
</dbReference>
<evidence type="ECO:0000256" key="1">
    <source>
        <dbReference type="ARBA" id="ARBA00022491"/>
    </source>
</evidence>
<dbReference type="PROSITE" id="PS00356">
    <property type="entry name" value="HTH_LACI_1"/>
    <property type="match status" value="1"/>
</dbReference>
<proteinExistence type="predicted"/>
<keyword evidence="2" id="KW-0805">Transcription regulation</keyword>
<dbReference type="PANTHER" id="PTHR30146">
    <property type="entry name" value="LACI-RELATED TRANSCRIPTIONAL REPRESSOR"/>
    <property type="match status" value="1"/>
</dbReference>
<dbReference type="GO" id="GO:0003700">
    <property type="term" value="F:DNA-binding transcription factor activity"/>
    <property type="evidence" value="ECO:0007669"/>
    <property type="project" value="TreeGrafter"/>
</dbReference>
<keyword evidence="3" id="KW-0238">DNA-binding</keyword>
<evidence type="ECO:0000256" key="4">
    <source>
        <dbReference type="ARBA" id="ARBA00023163"/>
    </source>
</evidence>
<reference evidence="7 8" key="1">
    <citation type="submission" date="2010-07" db="EMBL/GenBank/DDBJ databases">
        <authorList>
            <person name="Sid Ahmed O."/>
        </authorList>
    </citation>
    <scope>NUCLEOTIDE SEQUENCE [LARGE SCALE GENOMIC DNA]</scope>
    <source>
        <strain evidence="7 8">TX4248</strain>
    </source>
</reference>
<dbReference type="PROSITE" id="PS50943">
    <property type="entry name" value="HTH_CROC1"/>
    <property type="match status" value="1"/>
</dbReference>
<dbReference type="Gene3D" id="1.10.260.40">
    <property type="entry name" value="lambda repressor-like DNA-binding domains"/>
    <property type="match status" value="1"/>
</dbReference>